<dbReference type="InterPro" id="IPR027417">
    <property type="entry name" value="P-loop_NTPase"/>
</dbReference>
<accession>A0A095ZAE9</accession>
<keyword evidence="7 8" id="KW-0472">Membrane</keyword>
<name>A0A095ZAE9_9BURK</name>
<dbReference type="GO" id="GO:0034775">
    <property type="term" value="P:glutathione transmembrane transport"/>
    <property type="evidence" value="ECO:0007669"/>
    <property type="project" value="InterPro"/>
</dbReference>
<keyword evidence="6 8" id="KW-1133">Transmembrane helix</keyword>
<feature type="transmembrane region" description="Helical" evidence="8">
    <location>
        <begin position="278"/>
        <end position="296"/>
    </location>
</feature>
<comment type="caution">
    <text evidence="11">The sequence shown here is derived from an EMBL/GenBank/DDBJ whole genome shotgun (WGS) entry which is preliminary data.</text>
</comment>
<dbReference type="PROSITE" id="PS50893">
    <property type="entry name" value="ABC_TRANSPORTER_2"/>
    <property type="match status" value="1"/>
</dbReference>
<dbReference type="SUPFAM" id="SSF90123">
    <property type="entry name" value="ABC transporter transmembrane region"/>
    <property type="match status" value="1"/>
</dbReference>
<evidence type="ECO:0000259" key="9">
    <source>
        <dbReference type="PROSITE" id="PS50893"/>
    </source>
</evidence>
<evidence type="ECO:0000259" key="10">
    <source>
        <dbReference type="PROSITE" id="PS50929"/>
    </source>
</evidence>
<dbReference type="InterPro" id="IPR011527">
    <property type="entry name" value="ABC1_TM_dom"/>
</dbReference>
<dbReference type="GO" id="GO:0005524">
    <property type="term" value="F:ATP binding"/>
    <property type="evidence" value="ECO:0007669"/>
    <property type="project" value="UniProtKB-KW"/>
</dbReference>
<dbReference type="NCBIfam" id="TIGR02868">
    <property type="entry name" value="CydC"/>
    <property type="match status" value="1"/>
</dbReference>
<dbReference type="Gene3D" id="1.20.1560.10">
    <property type="entry name" value="ABC transporter type 1, transmembrane domain"/>
    <property type="match status" value="1"/>
</dbReference>
<dbReference type="PROSITE" id="PS50929">
    <property type="entry name" value="ABC_TM1F"/>
    <property type="match status" value="1"/>
</dbReference>
<feature type="domain" description="ABC transmembrane type-1" evidence="10">
    <location>
        <begin position="20"/>
        <end position="308"/>
    </location>
</feature>
<feature type="transmembrane region" description="Helical" evidence="8">
    <location>
        <begin position="131"/>
        <end position="154"/>
    </location>
</feature>
<evidence type="ECO:0000256" key="8">
    <source>
        <dbReference type="SAM" id="Phobius"/>
    </source>
</evidence>
<dbReference type="Proteomes" id="UP000029629">
    <property type="component" value="Unassembled WGS sequence"/>
</dbReference>
<feature type="transmembrane region" description="Helical" evidence="8">
    <location>
        <begin position="248"/>
        <end position="266"/>
    </location>
</feature>
<dbReference type="OrthoDB" id="9802264at2"/>
<dbReference type="SMART" id="SM00382">
    <property type="entry name" value="AAA"/>
    <property type="match status" value="1"/>
</dbReference>
<dbReference type="RefSeq" id="WP_036557802.1">
    <property type="nucleotide sequence ID" value="NZ_JRNI01000011.1"/>
</dbReference>
<feature type="transmembrane region" description="Helical" evidence="8">
    <location>
        <begin position="41"/>
        <end position="65"/>
    </location>
</feature>
<dbReference type="InterPro" id="IPR003593">
    <property type="entry name" value="AAA+_ATPase"/>
</dbReference>
<dbReference type="InterPro" id="IPR014223">
    <property type="entry name" value="ABC_CydC/D"/>
</dbReference>
<evidence type="ECO:0000256" key="7">
    <source>
        <dbReference type="ARBA" id="ARBA00023136"/>
    </source>
</evidence>
<dbReference type="PROSITE" id="PS00211">
    <property type="entry name" value="ABC_TRANSPORTER_1"/>
    <property type="match status" value="1"/>
</dbReference>
<dbReference type="PANTHER" id="PTHR43394:SF1">
    <property type="entry name" value="ATP-BINDING CASSETTE SUB-FAMILY B MEMBER 10, MITOCHONDRIAL"/>
    <property type="match status" value="1"/>
</dbReference>
<dbReference type="InterPro" id="IPR036640">
    <property type="entry name" value="ABC1_TM_sf"/>
</dbReference>
<feature type="transmembrane region" description="Helical" evidence="8">
    <location>
        <begin position="160"/>
        <end position="180"/>
    </location>
</feature>
<evidence type="ECO:0000313" key="11">
    <source>
        <dbReference type="EMBL" id="KGF31643.1"/>
    </source>
</evidence>
<protein>
    <submittedName>
        <fullName evidence="11">ABC transporter ATP-binding protein</fullName>
    </submittedName>
</protein>
<keyword evidence="5 11" id="KW-0067">ATP-binding</keyword>
<keyword evidence="2" id="KW-1003">Cell membrane</keyword>
<evidence type="ECO:0000256" key="6">
    <source>
        <dbReference type="ARBA" id="ARBA00022989"/>
    </source>
</evidence>
<evidence type="ECO:0000256" key="2">
    <source>
        <dbReference type="ARBA" id="ARBA00022475"/>
    </source>
</evidence>
<dbReference type="AlphaFoldDB" id="A0A095ZAE9"/>
<reference evidence="11 12" key="1">
    <citation type="submission" date="2014-07" db="EMBL/GenBank/DDBJ databases">
        <authorList>
            <person name="McCorrison J."/>
            <person name="Sanka R."/>
            <person name="Torralba M."/>
            <person name="Gillis M."/>
            <person name="Haft D.H."/>
            <person name="Methe B."/>
            <person name="Sutton G."/>
            <person name="Nelson K.E."/>
        </authorList>
    </citation>
    <scope>NUCLEOTIDE SEQUENCE [LARGE SCALE GENOMIC DNA]</scope>
    <source>
        <strain evidence="11 12">DNF00040</strain>
    </source>
</reference>
<proteinExistence type="predicted"/>
<evidence type="ECO:0000256" key="3">
    <source>
        <dbReference type="ARBA" id="ARBA00022692"/>
    </source>
</evidence>
<feature type="domain" description="ABC transporter" evidence="9">
    <location>
        <begin position="338"/>
        <end position="559"/>
    </location>
</feature>
<dbReference type="InterPro" id="IPR017871">
    <property type="entry name" value="ABC_transporter-like_CS"/>
</dbReference>
<gene>
    <name evidence="11" type="ORF">HMPREF2130_02575</name>
</gene>
<dbReference type="InterPro" id="IPR003439">
    <property type="entry name" value="ABC_transporter-like_ATP-bd"/>
</dbReference>
<dbReference type="GO" id="GO:0045454">
    <property type="term" value="P:cell redox homeostasis"/>
    <property type="evidence" value="ECO:0007669"/>
    <property type="project" value="InterPro"/>
</dbReference>
<dbReference type="GO" id="GO:0005886">
    <property type="term" value="C:plasma membrane"/>
    <property type="evidence" value="ECO:0007669"/>
    <property type="project" value="UniProtKB-SubCell"/>
</dbReference>
<dbReference type="InterPro" id="IPR039421">
    <property type="entry name" value="Type_1_exporter"/>
</dbReference>
<dbReference type="eggNOG" id="COG4987">
    <property type="taxonomic scope" value="Bacteria"/>
</dbReference>
<comment type="subcellular location">
    <subcellularLocation>
        <location evidence="1">Cell membrane</location>
        <topology evidence="1">Multi-pass membrane protein</topology>
    </subcellularLocation>
</comment>
<dbReference type="Gene3D" id="3.40.50.300">
    <property type="entry name" value="P-loop containing nucleotide triphosphate hydrolases"/>
    <property type="match status" value="1"/>
</dbReference>
<dbReference type="SUPFAM" id="SSF52540">
    <property type="entry name" value="P-loop containing nucleoside triphosphate hydrolases"/>
    <property type="match status" value="1"/>
</dbReference>
<dbReference type="Pfam" id="PF00664">
    <property type="entry name" value="ABC_membrane"/>
    <property type="match status" value="1"/>
</dbReference>
<keyword evidence="3 8" id="KW-0812">Transmembrane</keyword>
<sequence>MKAIWRVLAPLYKQRAGALVLALLLSLVTLAAGVGLLGVAGWFLTGAALVAAWQTFNLFAPSALVRGLSFIRILSRYVERVIGHDATLRLLADLRGSVFRRLLTLDAAQLAKYKDGDLIARLTGDVDALDTVYLFAVAPIITGLVIGFILSIVVAAYLPAAALLLALCLLLGTVIVPLYLAKKAQQPGAIVQENVAALRDTSVHTVTAHADLIALGAHQQAQQAFAKQCLAVALARQQQSFLAANGKAVVQLLAGLSLVGMLYFGIDGLRQGQLTGPVWAGLVLAVLGVFEVFAPIMRGASRLGSAAAAAKRIDALSHSQANIVDSEQTQDLPLAGSLLFNEVHYAYPTADGLAKGPEVLKGISFTLAKAERIAIIGKSGAGKSTLLNLLLRFDDPDAGSISYGGLDIRQAPLAQLHQRIAFLSQDAPVFLGTIRSNLLIAKPDADDDSLWQALDNARLGDFVRQLPEGLDSWTGEGGRTLSAGQARRLCLARALLSPAQILALDEPTQSLDRAAEQAFLHDLIHATQGRSVILLTHATLPPNAVDKIYQLTNGQLIRIH</sequence>
<evidence type="ECO:0000256" key="1">
    <source>
        <dbReference type="ARBA" id="ARBA00004651"/>
    </source>
</evidence>
<dbReference type="PANTHER" id="PTHR43394">
    <property type="entry name" value="ATP-DEPENDENT PERMEASE MDL1, MITOCHONDRIAL"/>
    <property type="match status" value="1"/>
</dbReference>
<organism evidence="11 12">
    <name type="scientific">Oligella urethralis DNF00040</name>
    <dbReference type="NCBI Taxonomy" id="1401065"/>
    <lineage>
        <taxon>Bacteria</taxon>
        <taxon>Pseudomonadati</taxon>
        <taxon>Pseudomonadota</taxon>
        <taxon>Betaproteobacteria</taxon>
        <taxon>Burkholderiales</taxon>
        <taxon>Alcaligenaceae</taxon>
        <taxon>Oligella</taxon>
    </lineage>
</organism>
<dbReference type="GO" id="GO:0015421">
    <property type="term" value="F:ABC-type oligopeptide transporter activity"/>
    <property type="evidence" value="ECO:0007669"/>
    <property type="project" value="TreeGrafter"/>
</dbReference>
<dbReference type="EMBL" id="JRNI01000011">
    <property type="protein sequence ID" value="KGF31643.1"/>
    <property type="molecule type" value="Genomic_DNA"/>
</dbReference>
<keyword evidence="12" id="KW-1185">Reference proteome</keyword>
<evidence type="ECO:0000256" key="4">
    <source>
        <dbReference type="ARBA" id="ARBA00022741"/>
    </source>
</evidence>
<dbReference type="Pfam" id="PF00005">
    <property type="entry name" value="ABC_tran"/>
    <property type="match status" value="1"/>
</dbReference>
<dbReference type="GO" id="GO:0016887">
    <property type="term" value="F:ATP hydrolysis activity"/>
    <property type="evidence" value="ECO:0007669"/>
    <property type="project" value="InterPro"/>
</dbReference>
<evidence type="ECO:0000256" key="5">
    <source>
        <dbReference type="ARBA" id="ARBA00022840"/>
    </source>
</evidence>
<evidence type="ECO:0000313" key="12">
    <source>
        <dbReference type="Proteomes" id="UP000029629"/>
    </source>
</evidence>
<keyword evidence="4" id="KW-0547">Nucleotide-binding</keyword>